<gene>
    <name evidence="6" type="ORF">UFOVP1607_44</name>
    <name evidence="5" type="ORF">UFOVP352_18</name>
</gene>
<evidence type="ECO:0000256" key="3">
    <source>
        <dbReference type="ARBA" id="ARBA00022844"/>
    </source>
</evidence>
<dbReference type="InterPro" id="IPR030392">
    <property type="entry name" value="S74_ICA"/>
</dbReference>
<sequence>MTSIAVFQPYPVFNDTDGTALDNGYIFIGQINQNPEINPIQVYWDDAFTQPVAQPLRTMNGYVHRNGTPAMVYAQQPFSMTVRNKKHDFVFYAKSVANFFSASSISYLARGTGAVQYDVQTRLRQFICLKDYGSVADGVTDDTQAWVNFKAASAGMKWIGAGSYLINGTVFTYPYDCIEDNIQLFPPNTSSTENRGTEYSFRSNLAALRVGESDTAPTNDERNYWRGLPSQNAWGNTSNIGISSVAFNRNGASYGTYTSTFGHDCVAYGIASIVGGAGSCSGDPDNPSSSNFEGYCSLAVGKNVLALGSKSVALCEESRAMGRATFATGYACIATSWSGDEGIGASAVGQKATAYGNGALAHGSYLTAQNGAMLIGTGINPGSPMTKSTKGLGFGVNVALPTFECVPGTGSSVNYGSLAYRGGLQTYGVEFTNAGLCATVQTLTNGGSGGYGEFHIKPLVAGALVNGWTVDAGRVGATVSLYPTVDATMNLGAASYRPNIIYAVTGTINTSDAREKQQIRDLNEKEKCVAKRLKSLVKAFKWNSSVEEKGNKARIHVGVIAQEVKEAFEKEGLIAENYSILCYDAWPEQKEIKNEEGHVIVEGRKAGSRYGIRYEQLLAFIIASI</sequence>
<organism evidence="6">
    <name type="scientific">uncultured Caudovirales phage</name>
    <dbReference type="NCBI Taxonomy" id="2100421"/>
    <lineage>
        <taxon>Viruses</taxon>
        <taxon>Duplodnaviria</taxon>
        <taxon>Heunggongvirae</taxon>
        <taxon>Uroviricota</taxon>
        <taxon>Caudoviricetes</taxon>
        <taxon>Peduoviridae</taxon>
        <taxon>Maltschvirus</taxon>
        <taxon>Maltschvirus maltsch</taxon>
    </lineage>
</organism>
<name>A0A6J5SU98_9CAUD</name>
<dbReference type="SUPFAM" id="SSF101967">
    <property type="entry name" value="Adhesin YadA, collagen-binding domain"/>
    <property type="match status" value="1"/>
</dbReference>
<evidence type="ECO:0000256" key="1">
    <source>
        <dbReference type="ARBA" id="ARBA00004328"/>
    </source>
</evidence>
<dbReference type="SUPFAM" id="SSF51327">
    <property type="entry name" value="Head-binding domain of phage P22 tailspike protein"/>
    <property type="match status" value="1"/>
</dbReference>
<dbReference type="CDD" id="cd10144">
    <property type="entry name" value="Peptidase_S74_CIMCD"/>
    <property type="match status" value="1"/>
</dbReference>
<evidence type="ECO:0000259" key="4">
    <source>
        <dbReference type="PROSITE" id="PS51688"/>
    </source>
</evidence>
<accession>A0A6J5SU98</accession>
<keyword evidence="3" id="KW-0946">Virion</keyword>
<dbReference type="InterPro" id="IPR036730">
    <property type="entry name" value="P22_tailspike_N_sf"/>
</dbReference>
<dbReference type="Gene3D" id="2.150.10.10">
    <property type="entry name" value="Serralysin-like metalloprotease, C-terminal"/>
    <property type="match status" value="1"/>
</dbReference>
<comment type="subcellular location">
    <subcellularLocation>
        <location evidence="1">Virion</location>
    </subcellularLocation>
</comment>
<dbReference type="Gene3D" id="2.160.20.10">
    <property type="entry name" value="Single-stranded right-handed beta-helix, Pectin lyase-like"/>
    <property type="match status" value="1"/>
</dbReference>
<reference evidence="6" key="1">
    <citation type="submission" date="2020-05" db="EMBL/GenBank/DDBJ databases">
        <authorList>
            <person name="Chiriac C."/>
            <person name="Salcher M."/>
            <person name="Ghai R."/>
            <person name="Kavagutti S V."/>
        </authorList>
    </citation>
    <scope>NUCLEOTIDE SEQUENCE</scope>
</reference>
<keyword evidence="2" id="KW-1227">Viral tail protein</keyword>
<feature type="domain" description="Peptidase S74" evidence="4">
    <location>
        <begin position="511"/>
        <end position="625"/>
    </location>
</feature>
<dbReference type="GO" id="GO:0051701">
    <property type="term" value="P:biological process involved in interaction with host"/>
    <property type="evidence" value="ECO:0007669"/>
    <property type="project" value="UniProtKB-ARBA"/>
</dbReference>
<dbReference type="InterPro" id="IPR009093">
    <property type="entry name" value="P22_tailspike_N"/>
</dbReference>
<dbReference type="InterPro" id="IPR012334">
    <property type="entry name" value="Pectin_lyas_fold"/>
</dbReference>
<evidence type="ECO:0000313" key="6">
    <source>
        <dbReference type="EMBL" id="CAB4218820.1"/>
    </source>
</evidence>
<dbReference type="InterPro" id="IPR011049">
    <property type="entry name" value="Serralysin-like_metalloprot_C"/>
</dbReference>
<dbReference type="PROSITE" id="PS51688">
    <property type="entry name" value="ICA"/>
    <property type="match status" value="1"/>
</dbReference>
<dbReference type="EMBL" id="LR797466">
    <property type="protein sequence ID" value="CAB4218820.1"/>
    <property type="molecule type" value="Genomic_DNA"/>
</dbReference>
<dbReference type="EMBL" id="LR796365">
    <property type="protein sequence ID" value="CAB4139686.1"/>
    <property type="molecule type" value="Genomic_DNA"/>
</dbReference>
<proteinExistence type="predicted"/>
<dbReference type="Gene3D" id="2.170.14.10">
    <property type="entry name" value="Phage P22 tailspike-like, N-terminal domain"/>
    <property type="match status" value="1"/>
</dbReference>
<dbReference type="Pfam" id="PF09008">
    <property type="entry name" value="Head_binding"/>
    <property type="match status" value="1"/>
</dbReference>
<dbReference type="Gene3D" id="1.10.10.10">
    <property type="entry name" value="Winged helix-like DNA-binding domain superfamily/Winged helix DNA-binding domain"/>
    <property type="match status" value="1"/>
</dbReference>
<dbReference type="GO" id="GO:0098015">
    <property type="term" value="C:virus tail"/>
    <property type="evidence" value="ECO:0007669"/>
    <property type="project" value="UniProtKB-KW"/>
</dbReference>
<protein>
    <submittedName>
        <fullName evidence="6">Intramolecular chaperone auto-processing domain containing protein</fullName>
    </submittedName>
</protein>
<dbReference type="InterPro" id="IPR036388">
    <property type="entry name" value="WH-like_DNA-bd_sf"/>
</dbReference>
<dbReference type="GO" id="GO:0019058">
    <property type="term" value="P:viral life cycle"/>
    <property type="evidence" value="ECO:0007669"/>
    <property type="project" value="UniProtKB-ARBA"/>
</dbReference>
<dbReference type="Pfam" id="PF13884">
    <property type="entry name" value="Peptidase_S74"/>
    <property type="match status" value="1"/>
</dbReference>
<evidence type="ECO:0000313" key="5">
    <source>
        <dbReference type="EMBL" id="CAB4139686.1"/>
    </source>
</evidence>
<evidence type="ECO:0000256" key="2">
    <source>
        <dbReference type="ARBA" id="ARBA00022732"/>
    </source>
</evidence>